<evidence type="ECO:0000256" key="6">
    <source>
        <dbReference type="SAM" id="MobiDB-lite"/>
    </source>
</evidence>
<feature type="domain" description="C2H2-type" evidence="7">
    <location>
        <begin position="239"/>
        <end position="266"/>
    </location>
</feature>
<organism evidence="8 9">
    <name type="scientific">Apophysomyces ossiformis</name>
    <dbReference type="NCBI Taxonomy" id="679940"/>
    <lineage>
        <taxon>Eukaryota</taxon>
        <taxon>Fungi</taxon>
        <taxon>Fungi incertae sedis</taxon>
        <taxon>Mucoromycota</taxon>
        <taxon>Mucoromycotina</taxon>
        <taxon>Mucoromycetes</taxon>
        <taxon>Mucorales</taxon>
        <taxon>Mucorineae</taxon>
        <taxon>Mucoraceae</taxon>
        <taxon>Apophysomyces</taxon>
    </lineage>
</organism>
<dbReference type="FunFam" id="3.30.160.60:FF:000303">
    <property type="entry name" value="Zinc finger protein 41"/>
    <property type="match status" value="1"/>
</dbReference>
<dbReference type="GO" id="GO:0005634">
    <property type="term" value="C:nucleus"/>
    <property type="evidence" value="ECO:0007669"/>
    <property type="project" value="TreeGrafter"/>
</dbReference>
<feature type="region of interest" description="Disordered" evidence="6">
    <location>
        <begin position="280"/>
        <end position="307"/>
    </location>
</feature>
<reference evidence="8" key="1">
    <citation type="submission" date="2020-01" db="EMBL/GenBank/DDBJ databases">
        <title>Genome Sequencing of Three Apophysomyces-Like Fungal Strains Confirms a Novel Fungal Genus in the Mucoromycota with divergent Burkholderia-like Endosymbiotic Bacteria.</title>
        <authorList>
            <person name="Stajich J.E."/>
            <person name="Macias A.M."/>
            <person name="Carter-House D."/>
            <person name="Lovett B."/>
            <person name="Kasson L.R."/>
            <person name="Berry K."/>
            <person name="Grigoriev I."/>
            <person name="Chang Y."/>
            <person name="Spatafora J."/>
            <person name="Kasson M.T."/>
        </authorList>
    </citation>
    <scope>NUCLEOTIDE SEQUENCE</scope>
    <source>
        <strain evidence="8">NRRL A-21654</strain>
    </source>
</reference>
<sequence>MMPSKLHFSPVQTFNMDTAAFTHFIPFYPAQGQLDQYQAQNIYGLTFKPEAVSNHHYESIAAFNEDDSAADMTFLNHLTSVCDGPYTPEYPAAPAISQYDWANEWVPEWLPKNTEQFHTDSYVIDPTLGCHNPGQDIPLFEYISSHERNVQSFSNEKQVQKVNGTLEVPPPTVLARSTTSSQAASTPVLSAVHSPSTVATLSPVMQDIPASPSNNTRYSPVRLFIEEDGLLIKPEKKRLFCKFCNKTFKRCQERKRHERTHTHEKPFRCTYCSKPFSRKDALTRHNKTHTNPNRRRPNRHWQQSMQL</sequence>
<dbReference type="PANTHER" id="PTHR14196">
    <property type="entry name" value="ODD-SKIPPED - RELATED"/>
    <property type="match status" value="1"/>
</dbReference>
<dbReference type="SMART" id="SM00355">
    <property type="entry name" value="ZnF_C2H2"/>
    <property type="match status" value="2"/>
</dbReference>
<evidence type="ECO:0000256" key="3">
    <source>
        <dbReference type="ARBA" id="ARBA00022771"/>
    </source>
</evidence>
<name>A0A8H7BE44_9FUNG</name>
<evidence type="ECO:0000256" key="1">
    <source>
        <dbReference type="ARBA" id="ARBA00022723"/>
    </source>
</evidence>
<evidence type="ECO:0000313" key="8">
    <source>
        <dbReference type="EMBL" id="KAF7721222.1"/>
    </source>
</evidence>
<dbReference type="GO" id="GO:0000977">
    <property type="term" value="F:RNA polymerase II transcription regulatory region sequence-specific DNA binding"/>
    <property type="evidence" value="ECO:0007669"/>
    <property type="project" value="TreeGrafter"/>
</dbReference>
<accession>A0A8H7BE44</accession>
<feature type="compositionally biased region" description="Basic residues" evidence="6">
    <location>
        <begin position="284"/>
        <end position="299"/>
    </location>
</feature>
<dbReference type="Proteomes" id="UP000605846">
    <property type="component" value="Unassembled WGS sequence"/>
</dbReference>
<dbReference type="GO" id="GO:0008270">
    <property type="term" value="F:zinc ion binding"/>
    <property type="evidence" value="ECO:0007669"/>
    <property type="project" value="UniProtKB-KW"/>
</dbReference>
<evidence type="ECO:0000256" key="2">
    <source>
        <dbReference type="ARBA" id="ARBA00022737"/>
    </source>
</evidence>
<dbReference type="PROSITE" id="PS00028">
    <property type="entry name" value="ZINC_FINGER_C2H2_1"/>
    <property type="match status" value="2"/>
</dbReference>
<dbReference type="OrthoDB" id="8922241at2759"/>
<proteinExistence type="predicted"/>
<evidence type="ECO:0000256" key="5">
    <source>
        <dbReference type="PROSITE-ProRule" id="PRU00042"/>
    </source>
</evidence>
<dbReference type="AlphaFoldDB" id="A0A8H7BE44"/>
<dbReference type="Gene3D" id="3.30.160.60">
    <property type="entry name" value="Classic Zinc Finger"/>
    <property type="match status" value="2"/>
</dbReference>
<keyword evidence="9" id="KW-1185">Reference proteome</keyword>
<comment type="caution">
    <text evidence="8">The sequence shown here is derived from an EMBL/GenBank/DDBJ whole genome shotgun (WGS) entry which is preliminary data.</text>
</comment>
<keyword evidence="2" id="KW-0677">Repeat</keyword>
<dbReference type="Pfam" id="PF00096">
    <property type="entry name" value="zf-C2H2"/>
    <property type="match status" value="1"/>
</dbReference>
<dbReference type="InterPro" id="IPR050717">
    <property type="entry name" value="C2H2-ZF_Transcription_Reg"/>
</dbReference>
<dbReference type="GO" id="GO:0000981">
    <property type="term" value="F:DNA-binding transcription factor activity, RNA polymerase II-specific"/>
    <property type="evidence" value="ECO:0007669"/>
    <property type="project" value="TreeGrafter"/>
</dbReference>
<evidence type="ECO:0000259" key="7">
    <source>
        <dbReference type="PROSITE" id="PS50157"/>
    </source>
</evidence>
<dbReference type="SUPFAM" id="SSF57667">
    <property type="entry name" value="beta-beta-alpha zinc fingers"/>
    <property type="match status" value="1"/>
</dbReference>
<keyword evidence="4" id="KW-0862">Zinc</keyword>
<feature type="domain" description="C2H2-type" evidence="7">
    <location>
        <begin position="267"/>
        <end position="294"/>
    </location>
</feature>
<protein>
    <recommendedName>
        <fullName evidence="7">C2H2-type domain-containing protein</fullName>
    </recommendedName>
</protein>
<gene>
    <name evidence="8" type="ORF">EC973_005098</name>
</gene>
<evidence type="ECO:0000256" key="4">
    <source>
        <dbReference type="ARBA" id="ARBA00022833"/>
    </source>
</evidence>
<keyword evidence="3 5" id="KW-0863">Zinc-finger</keyword>
<evidence type="ECO:0000313" key="9">
    <source>
        <dbReference type="Proteomes" id="UP000605846"/>
    </source>
</evidence>
<keyword evidence="1" id="KW-0479">Metal-binding</keyword>
<dbReference type="PROSITE" id="PS50157">
    <property type="entry name" value="ZINC_FINGER_C2H2_2"/>
    <property type="match status" value="2"/>
</dbReference>
<dbReference type="InterPro" id="IPR036236">
    <property type="entry name" value="Znf_C2H2_sf"/>
</dbReference>
<dbReference type="InterPro" id="IPR013087">
    <property type="entry name" value="Znf_C2H2_type"/>
</dbReference>
<dbReference type="EMBL" id="JABAYA010000291">
    <property type="protein sequence ID" value="KAF7721222.1"/>
    <property type="molecule type" value="Genomic_DNA"/>
</dbReference>
<dbReference type="PANTHER" id="PTHR14196:SF12">
    <property type="entry name" value="ZINC FINGER PROTEIN 208-LIKE"/>
    <property type="match status" value="1"/>
</dbReference>